<feature type="region of interest" description="Disordered" evidence="1">
    <location>
        <begin position="38"/>
        <end position="57"/>
    </location>
</feature>
<feature type="non-terminal residue" evidence="2">
    <location>
        <position position="1"/>
    </location>
</feature>
<feature type="non-terminal residue" evidence="2">
    <location>
        <position position="99"/>
    </location>
</feature>
<dbReference type="Proteomes" id="UP000823775">
    <property type="component" value="Unassembled WGS sequence"/>
</dbReference>
<gene>
    <name evidence="2" type="ORF">HAX54_023505</name>
</gene>
<dbReference type="EMBL" id="JACEIK010002852">
    <property type="protein sequence ID" value="MCD9639149.1"/>
    <property type="molecule type" value="Genomic_DNA"/>
</dbReference>
<comment type="caution">
    <text evidence="2">The sequence shown here is derived from an EMBL/GenBank/DDBJ whole genome shotgun (WGS) entry which is preliminary data.</text>
</comment>
<organism evidence="2 3">
    <name type="scientific">Datura stramonium</name>
    <name type="common">Jimsonweed</name>
    <name type="synonym">Common thornapple</name>
    <dbReference type="NCBI Taxonomy" id="4076"/>
    <lineage>
        <taxon>Eukaryota</taxon>
        <taxon>Viridiplantae</taxon>
        <taxon>Streptophyta</taxon>
        <taxon>Embryophyta</taxon>
        <taxon>Tracheophyta</taxon>
        <taxon>Spermatophyta</taxon>
        <taxon>Magnoliopsida</taxon>
        <taxon>eudicotyledons</taxon>
        <taxon>Gunneridae</taxon>
        <taxon>Pentapetalae</taxon>
        <taxon>asterids</taxon>
        <taxon>lamiids</taxon>
        <taxon>Solanales</taxon>
        <taxon>Solanaceae</taxon>
        <taxon>Solanoideae</taxon>
        <taxon>Datureae</taxon>
        <taxon>Datura</taxon>
    </lineage>
</organism>
<reference evidence="2 3" key="1">
    <citation type="journal article" date="2021" name="BMC Genomics">
        <title>Datura genome reveals duplications of psychoactive alkaloid biosynthetic genes and high mutation rate following tissue culture.</title>
        <authorList>
            <person name="Rajewski A."/>
            <person name="Carter-House D."/>
            <person name="Stajich J."/>
            <person name="Litt A."/>
        </authorList>
    </citation>
    <scope>NUCLEOTIDE SEQUENCE [LARGE SCALE GENOMIC DNA]</scope>
    <source>
        <strain evidence="2">AR-01</strain>
    </source>
</reference>
<accession>A0ABS8UX26</accession>
<keyword evidence="3" id="KW-1185">Reference proteome</keyword>
<protein>
    <submittedName>
        <fullName evidence="2">Uncharacterized protein</fullName>
    </submittedName>
</protein>
<proteinExistence type="predicted"/>
<evidence type="ECO:0000313" key="3">
    <source>
        <dbReference type="Proteomes" id="UP000823775"/>
    </source>
</evidence>
<sequence length="99" mass="10777">RLLERYTGLAAAGIGPLQQYPTQEIARYHRLGVGVTEEVTDRHTSDGGFDGHQPGDGPLLISSRSSPFSIWATEVTMDRQASDIPSTQLSLRPEVQATL</sequence>
<evidence type="ECO:0000256" key="1">
    <source>
        <dbReference type="SAM" id="MobiDB-lite"/>
    </source>
</evidence>
<name>A0ABS8UX26_DATST</name>
<evidence type="ECO:0000313" key="2">
    <source>
        <dbReference type="EMBL" id="MCD9639149.1"/>
    </source>
</evidence>